<dbReference type="InterPro" id="IPR004155">
    <property type="entry name" value="PBS_lyase_HEAT"/>
</dbReference>
<dbReference type="EMBL" id="FQUY01000001">
    <property type="protein sequence ID" value="SHE37283.1"/>
    <property type="molecule type" value="Genomic_DNA"/>
</dbReference>
<proteinExistence type="predicted"/>
<name>A0A1M4SYM7_9FIRM</name>
<evidence type="ECO:0000313" key="2">
    <source>
        <dbReference type="EMBL" id="SHE37283.1"/>
    </source>
</evidence>
<dbReference type="InterPro" id="IPR011989">
    <property type="entry name" value="ARM-like"/>
</dbReference>
<reference evidence="3" key="1">
    <citation type="submission" date="2016-11" db="EMBL/GenBank/DDBJ databases">
        <authorList>
            <person name="Varghese N."/>
            <person name="Submissions S."/>
        </authorList>
    </citation>
    <scope>NUCLEOTIDE SEQUENCE [LARGE SCALE GENOMIC DNA]</scope>
    <source>
        <strain evidence="3">DSM 12395</strain>
    </source>
</reference>
<dbReference type="GO" id="GO:0043138">
    <property type="term" value="F:3'-5' DNA helicase activity"/>
    <property type="evidence" value="ECO:0007669"/>
    <property type="project" value="InterPro"/>
</dbReference>
<feature type="domain" description="RQC" evidence="1">
    <location>
        <begin position="235"/>
        <end position="304"/>
    </location>
</feature>
<dbReference type="GO" id="GO:0006260">
    <property type="term" value="P:DNA replication"/>
    <property type="evidence" value="ECO:0007669"/>
    <property type="project" value="InterPro"/>
</dbReference>
<organism evidence="2 3">
    <name type="scientific">Desulforamulus putei DSM 12395</name>
    <dbReference type="NCBI Taxonomy" id="1121429"/>
    <lineage>
        <taxon>Bacteria</taxon>
        <taxon>Bacillati</taxon>
        <taxon>Bacillota</taxon>
        <taxon>Clostridia</taxon>
        <taxon>Eubacteriales</taxon>
        <taxon>Peptococcaceae</taxon>
        <taxon>Desulforamulus</taxon>
    </lineage>
</organism>
<evidence type="ECO:0000313" key="3">
    <source>
        <dbReference type="Proteomes" id="UP000184148"/>
    </source>
</evidence>
<dbReference type="SMART" id="SM00567">
    <property type="entry name" value="EZ_HEAT"/>
    <property type="match status" value="3"/>
</dbReference>
<dbReference type="InterPro" id="IPR036390">
    <property type="entry name" value="WH_DNA-bd_sf"/>
</dbReference>
<dbReference type="SUPFAM" id="SSF46785">
    <property type="entry name" value="Winged helix' DNA-binding domain"/>
    <property type="match status" value="1"/>
</dbReference>
<sequence length="490" mass="55106">MAMDIKVQPRPVNGEGDLALGLEKIFTEEWGGPKSALALAYLRDTVIPDLIYCLKKNWHFLDNPSFREILTAKLNTQFAYPPAFAEGLAGDILACAKGVLGVSPVANNHPWQPWEIILRMFTIGYRLPEIVRKTGYPEAYLDVFRKKYLKLQEIAEGLGNASEEQLLAHRELAGAGVHLIRFVADFRNRFTVFKNYYERLQAEQIIMDMELELDPDCLIKLFEGLFQVEKQLSPARFADILKGAKTAWLTGESYYTKTAGYGLLADWPRKQITTLLDRLLASNLIIHDTGHDSVLSLSEQAARLIVPLVVPALADEVQAIMRSKARDKISRSTAVLLGKNPEITVHVIRELVRRGDPAVVLCFKALQRRVPKKVFLQIVWACGQLGGKDAVNLLSKTILDRDSLVRVRTCQAMGHMADPSFYFALINALEDPVAMVREQAALALGRLKMPSALKHMERILENPAEEPQVQRAARETKTVLLKEKELRESE</sequence>
<dbReference type="Pfam" id="PF13646">
    <property type="entry name" value="HEAT_2"/>
    <property type="match status" value="1"/>
</dbReference>
<dbReference type="InterPro" id="IPR016024">
    <property type="entry name" value="ARM-type_fold"/>
</dbReference>
<dbReference type="AlphaFoldDB" id="A0A1M4SYM7"/>
<gene>
    <name evidence="2" type="ORF">SAMN02745133_00284</name>
</gene>
<dbReference type="OrthoDB" id="1784688at2"/>
<accession>A0A1M4SYM7</accession>
<dbReference type="InterPro" id="IPR018982">
    <property type="entry name" value="RQC_domain"/>
</dbReference>
<dbReference type="Gene3D" id="1.10.10.10">
    <property type="entry name" value="Winged helix-like DNA-binding domain superfamily/Winged helix DNA-binding domain"/>
    <property type="match status" value="1"/>
</dbReference>
<keyword evidence="3" id="KW-1185">Reference proteome</keyword>
<dbReference type="Gene3D" id="1.25.10.10">
    <property type="entry name" value="Leucine-rich Repeat Variant"/>
    <property type="match status" value="1"/>
</dbReference>
<dbReference type="Proteomes" id="UP000184148">
    <property type="component" value="Unassembled WGS sequence"/>
</dbReference>
<dbReference type="GO" id="GO:0006281">
    <property type="term" value="P:DNA repair"/>
    <property type="evidence" value="ECO:0007669"/>
    <property type="project" value="InterPro"/>
</dbReference>
<protein>
    <submittedName>
        <fullName evidence="2">RQC domain-containing protein</fullName>
    </submittedName>
</protein>
<dbReference type="InterPro" id="IPR036388">
    <property type="entry name" value="WH-like_DNA-bd_sf"/>
</dbReference>
<dbReference type="STRING" id="1121429.SAMN02745133_00284"/>
<dbReference type="Pfam" id="PF09382">
    <property type="entry name" value="RQC"/>
    <property type="match status" value="1"/>
</dbReference>
<dbReference type="SUPFAM" id="SSF48371">
    <property type="entry name" value="ARM repeat"/>
    <property type="match status" value="1"/>
</dbReference>
<evidence type="ECO:0000259" key="1">
    <source>
        <dbReference type="Pfam" id="PF09382"/>
    </source>
</evidence>